<dbReference type="PIRSF" id="PIRSF036578">
    <property type="entry name" value="RFC1"/>
    <property type="match status" value="1"/>
</dbReference>
<keyword evidence="9" id="KW-0539">Nucleus</keyword>
<evidence type="ECO:0000256" key="9">
    <source>
        <dbReference type="ARBA" id="ARBA00023242"/>
    </source>
</evidence>
<keyword evidence="10" id="KW-0175">Coiled coil</keyword>
<dbReference type="OrthoDB" id="446168at2759"/>
<dbReference type="GO" id="GO:0005634">
    <property type="term" value="C:nucleus"/>
    <property type="evidence" value="ECO:0007669"/>
    <property type="project" value="UniProtKB-SubCell"/>
</dbReference>
<dbReference type="InterPro" id="IPR027417">
    <property type="entry name" value="P-loop_NTPase"/>
</dbReference>
<dbReference type="InterPro" id="IPR013725">
    <property type="entry name" value="DNA_replication_fac_RFC1_C"/>
</dbReference>
<keyword evidence="7" id="KW-0067">ATP-binding</keyword>
<keyword evidence="6" id="KW-0547">Nucleotide-binding</keyword>
<evidence type="ECO:0000256" key="3">
    <source>
        <dbReference type="ARBA" id="ARBA00020401"/>
    </source>
</evidence>
<evidence type="ECO:0000313" key="13">
    <source>
        <dbReference type="EMBL" id="ODQ64735.1"/>
    </source>
</evidence>
<evidence type="ECO:0000256" key="8">
    <source>
        <dbReference type="ARBA" id="ARBA00023125"/>
    </source>
</evidence>
<organism evidence="13 14">
    <name type="scientific">Nadsonia fulvescens var. elongata DSM 6958</name>
    <dbReference type="NCBI Taxonomy" id="857566"/>
    <lineage>
        <taxon>Eukaryota</taxon>
        <taxon>Fungi</taxon>
        <taxon>Dikarya</taxon>
        <taxon>Ascomycota</taxon>
        <taxon>Saccharomycotina</taxon>
        <taxon>Dipodascomycetes</taxon>
        <taxon>Dipodascales</taxon>
        <taxon>Dipodascales incertae sedis</taxon>
        <taxon>Nadsonia</taxon>
    </lineage>
</organism>
<dbReference type="SUPFAM" id="SSF48019">
    <property type="entry name" value="post-AAA+ oligomerization domain-like"/>
    <property type="match status" value="1"/>
</dbReference>
<dbReference type="Gene3D" id="3.40.50.300">
    <property type="entry name" value="P-loop containing nucleotide triphosphate hydrolases"/>
    <property type="match status" value="1"/>
</dbReference>
<accession>A0A1E3PH46</accession>
<dbReference type="InterPro" id="IPR003959">
    <property type="entry name" value="ATPase_AAA_core"/>
</dbReference>
<gene>
    <name evidence="13" type="ORF">NADFUDRAFT_26640</name>
</gene>
<dbReference type="FunFam" id="1.10.8.60:FF:000021">
    <property type="entry name" value="Replication factor C subunit 1"/>
    <property type="match status" value="1"/>
</dbReference>
<dbReference type="GO" id="GO:1902983">
    <property type="term" value="P:DNA strand elongation involved in mitotic DNA replication"/>
    <property type="evidence" value="ECO:0007669"/>
    <property type="project" value="EnsemblFungi"/>
</dbReference>
<dbReference type="Gene3D" id="1.20.272.10">
    <property type="match status" value="1"/>
</dbReference>
<comment type="subcellular location">
    <subcellularLocation>
        <location evidence="1">Nucleus</location>
    </subcellularLocation>
</comment>
<keyword evidence="5" id="KW-0235">DNA replication</keyword>
<dbReference type="SMART" id="SM00382">
    <property type="entry name" value="AAA"/>
    <property type="match status" value="1"/>
</dbReference>
<keyword evidence="4" id="KW-0597">Phosphoprotein</keyword>
<dbReference type="SMART" id="SM00292">
    <property type="entry name" value="BRCT"/>
    <property type="match status" value="1"/>
</dbReference>
<evidence type="ECO:0000256" key="4">
    <source>
        <dbReference type="ARBA" id="ARBA00022553"/>
    </source>
</evidence>
<dbReference type="FunFam" id="3.40.50.10190:FF:000001">
    <property type="entry name" value="Replication factor C subunit 1"/>
    <property type="match status" value="1"/>
</dbReference>
<dbReference type="Pfam" id="PF08519">
    <property type="entry name" value="RFC1"/>
    <property type="match status" value="1"/>
</dbReference>
<dbReference type="Proteomes" id="UP000095009">
    <property type="component" value="Unassembled WGS sequence"/>
</dbReference>
<sequence>MAQKQATGVAQPNDCAVDERDIPEAAENCLVGMTFVFTGVLPTLSREKCKEIVQNYGGKVTTAPSGKTTCIVLGQDAGPSKIEKIIKLGTKTIDEDGFIQLLESMPANGGSGEAAQKAREKKELEMRLIEEEVQREIIQEKAEKAAKAEREAQAFKAAKAAELARALELASTQTTASKLWTSKYAPKSFMQFSGNKTAVERLRNWLKNWDANQKSGFLRLGPDGSGKFRAVIMHGPPGIGKTTAAHLAAKEAGYDVIESNASDTRSKGLLADKVSGILANTSISGFFASEGKAVDKTKKKICVIMDEVDGMSSGDRGGVGQMAALCKTTNVPIILICNERRLPKMKPFDNVAFDITFRRLDVNQARARMMTIAIKEGIKIPPNVLDNLIMATGSDLRQVINMLSTFARTEKNMDFDQSKDMGKAWEKNVILKPFDIASKLLAGSTFSASSRMTLNDKIELYFHDHAFAPLMIQENYLSTAPARRDMCHLSLVEHAADSLSESDLVDRMIHGSEQRWSLMPFHAVMSAVRPSSFVAGGMTGRMNFNAWLGQNSKAGKLMRLLQELQSHARLKISGDRHEVRLNYLPTWTSRLTQPLIEDGQEGIANVVEIMDEYFLTREDWDSIMELGVGPTSGEVAIKAISSTVKSAFTRKYNAASHPVPFMKSATTGAFSGGKLASKDVPDLDDVIEDDVDTPNDDEKDIIDDEDDITKDKYIKMGKKPATKKAPAKKKSTVSKAKAKKQ</sequence>
<evidence type="ECO:0000256" key="6">
    <source>
        <dbReference type="ARBA" id="ARBA00022741"/>
    </source>
</evidence>
<dbReference type="Pfam" id="PF00533">
    <property type="entry name" value="BRCT"/>
    <property type="match status" value="1"/>
</dbReference>
<dbReference type="CDD" id="cd00009">
    <property type="entry name" value="AAA"/>
    <property type="match status" value="1"/>
</dbReference>
<evidence type="ECO:0000256" key="5">
    <source>
        <dbReference type="ARBA" id="ARBA00022705"/>
    </source>
</evidence>
<dbReference type="GO" id="GO:0005524">
    <property type="term" value="F:ATP binding"/>
    <property type="evidence" value="ECO:0007669"/>
    <property type="project" value="UniProtKB-KW"/>
</dbReference>
<feature type="compositionally biased region" description="Basic residues" evidence="11">
    <location>
        <begin position="715"/>
        <end position="741"/>
    </location>
</feature>
<dbReference type="GO" id="GO:0070914">
    <property type="term" value="P:UV-damage excision repair"/>
    <property type="evidence" value="ECO:0007669"/>
    <property type="project" value="EnsemblFungi"/>
</dbReference>
<dbReference type="GO" id="GO:0016887">
    <property type="term" value="F:ATP hydrolysis activity"/>
    <property type="evidence" value="ECO:0007669"/>
    <property type="project" value="InterPro"/>
</dbReference>
<dbReference type="InterPro" id="IPR003593">
    <property type="entry name" value="AAA+_ATPase"/>
</dbReference>
<proteinExistence type="inferred from homology"/>
<dbReference type="FunFam" id="3.40.50.300:FF:000395">
    <property type="entry name" value="Replication factor C subunit 1"/>
    <property type="match status" value="1"/>
</dbReference>
<dbReference type="FunFam" id="1.20.272.10:FF:000005">
    <property type="entry name" value="Replication factor C subunit 1"/>
    <property type="match status" value="1"/>
</dbReference>
<dbReference type="PANTHER" id="PTHR23389:SF6">
    <property type="entry name" value="REPLICATION FACTOR C SUBUNIT 1"/>
    <property type="match status" value="1"/>
</dbReference>
<dbReference type="InterPro" id="IPR047854">
    <property type="entry name" value="RFC_lid"/>
</dbReference>
<evidence type="ECO:0000256" key="10">
    <source>
        <dbReference type="SAM" id="Coils"/>
    </source>
</evidence>
<name>A0A1E3PH46_9ASCO</name>
<dbReference type="Gene3D" id="1.10.8.60">
    <property type="match status" value="1"/>
</dbReference>
<dbReference type="InterPro" id="IPR036420">
    <property type="entry name" value="BRCT_dom_sf"/>
</dbReference>
<feature type="region of interest" description="Disordered" evidence="11">
    <location>
        <begin position="681"/>
        <end position="741"/>
    </location>
</feature>
<dbReference type="GO" id="GO:0003689">
    <property type="term" value="F:DNA clamp loader activity"/>
    <property type="evidence" value="ECO:0007669"/>
    <property type="project" value="InterPro"/>
</dbReference>
<dbReference type="GO" id="GO:0003682">
    <property type="term" value="F:chromatin binding"/>
    <property type="evidence" value="ECO:0007669"/>
    <property type="project" value="EnsemblFungi"/>
</dbReference>
<evidence type="ECO:0000256" key="2">
    <source>
        <dbReference type="ARBA" id="ARBA00006116"/>
    </source>
</evidence>
<dbReference type="GO" id="GO:0005663">
    <property type="term" value="C:DNA replication factor C complex"/>
    <property type="evidence" value="ECO:0007669"/>
    <property type="project" value="InterPro"/>
</dbReference>
<evidence type="ECO:0000256" key="7">
    <source>
        <dbReference type="ARBA" id="ARBA00022840"/>
    </source>
</evidence>
<evidence type="ECO:0000256" key="11">
    <source>
        <dbReference type="SAM" id="MobiDB-lite"/>
    </source>
</evidence>
<dbReference type="SUPFAM" id="SSF52540">
    <property type="entry name" value="P-loop containing nucleoside triphosphate hydrolases"/>
    <property type="match status" value="1"/>
</dbReference>
<dbReference type="SUPFAM" id="SSF52113">
    <property type="entry name" value="BRCT domain"/>
    <property type="match status" value="1"/>
</dbReference>
<dbReference type="Gene3D" id="3.40.50.10190">
    <property type="entry name" value="BRCT domain"/>
    <property type="match status" value="1"/>
</dbReference>
<dbReference type="CDD" id="cd18140">
    <property type="entry name" value="HLD_clamp_RFC"/>
    <property type="match status" value="1"/>
</dbReference>
<comment type="similarity">
    <text evidence="2">Belongs to the activator 1 large subunit family.</text>
</comment>
<dbReference type="Pfam" id="PF00004">
    <property type="entry name" value="AAA"/>
    <property type="match status" value="1"/>
</dbReference>
<dbReference type="InterPro" id="IPR012178">
    <property type="entry name" value="RFC1"/>
</dbReference>
<protein>
    <recommendedName>
        <fullName evidence="3">Replication factor C subunit 1</fullName>
    </recommendedName>
</protein>
<dbReference type="Pfam" id="PF25361">
    <property type="entry name" value="AAA_lid_RFC1"/>
    <property type="match status" value="1"/>
</dbReference>
<keyword evidence="8" id="KW-0238">DNA-binding</keyword>
<dbReference type="InterPro" id="IPR001357">
    <property type="entry name" value="BRCT_dom"/>
</dbReference>
<evidence type="ECO:0000256" key="1">
    <source>
        <dbReference type="ARBA" id="ARBA00004123"/>
    </source>
</evidence>
<reference evidence="13 14" key="1">
    <citation type="journal article" date="2016" name="Proc. Natl. Acad. Sci. U.S.A.">
        <title>Comparative genomics of biotechnologically important yeasts.</title>
        <authorList>
            <person name="Riley R."/>
            <person name="Haridas S."/>
            <person name="Wolfe K.H."/>
            <person name="Lopes M.R."/>
            <person name="Hittinger C.T."/>
            <person name="Goeker M."/>
            <person name="Salamov A.A."/>
            <person name="Wisecaver J.H."/>
            <person name="Long T.M."/>
            <person name="Calvey C.H."/>
            <person name="Aerts A.L."/>
            <person name="Barry K.W."/>
            <person name="Choi C."/>
            <person name="Clum A."/>
            <person name="Coughlan A.Y."/>
            <person name="Deshpande S."/>
            <person name="Douglass A.P."/>
            <person name="Hanson S.J."/>
            <person name="Klenk H.-P."/>
            <person name="LaButti K.M."/>
            <person name="Lapidus A."/>
            <person name="Lindquist E.A."/>
            <person name="Lipzen A.M."/>
            <person name="Meier-Kolthoff J.P."/>
            <person name="Ohm R.A."/>
            <person name="Otillar R.P."/>
            <person name="Pangilinan J.L."/>
            <person name="Peng Y."/>
            <person name="Rokas A."/>
            <person name="Rosa C.A."/>
            <person name="Scheuner C."/>
            <person name="Sibirny A.A."/>
            <person name="Slot J.C."/>
            <person name="Stielow J.B."/>
            <person name="Sun H."/>
            <person name="Kurtzman C.P."/>
            <person name="Blackwell M."/>
            <person name="Grigoriev I.V."/>
            <person name="Jeffries T.W."/>
        </authorList>
    </citation>
    <scope>NUCLEOTIDE SEQUENCE [LARGE SCALE GENOMIC DNA]</scope>
    <source>
        <strain evidence="13 14">DSM 6958</strain>
    </source>
</reference>
<feature type="coiled-coil region" evidence="10">
    <location>
        <begin position="112"/>
        <end position="158"/>
    </location>
</feature>
<evidence type="ECO:0000259" key="12">
    <source>
        <dbReference type="PROSITE" id="PS50172"/>
    </source>
</evidence>
<dbReference type="PANTHER" id="PTHR23389">
    <property type="entry name" value="CHROMOSOME TRANSMISSION FIDELITY FACTOR 18"/>
    <property type="match status" value="1"/>
</dbReference>
<evidence type="ECO:0000313" key="14">
    <source>
        <dbReference type="Proteomes" id="UP000095009"/>
    </source>
</evidence>
<feature type="domain" description="BRCT" evidence="12">
    <location>
        <begin position="25"/>
        <end position="104"/>
    </location>
</feature>
<dbReference type="EMBL" id="KV454411">
    <property type="protein sequence ID" value="ODQ64735.1"/>
    <property type="molecule type" value="Genomic_DNA"/>
</dbReference>
<dbReference type="PROSITE" id="PS50172">
    <property type="entry name" value="BRCT"/>
    <property type="match status" value="1"/>
</dbReference>
<feature type="compositionally biased region" description="Acidic residues" evidence="11">
    <location>
        <begin position="682"/>
        <end position="708"/>
    </location>
</feature>
<dbReference type="STRING" id="857566.A0A1E3PH46"/>
<dbReference type="InterPro" id="IPR008921">
    <property type="entry name" value="DNA_pol3_clamp-load_cplx_C"/>
</dbReference>
<dbReference type="GO" id="GO:0003677">
    <property type="term" value="F:DNA binding"/>
    <property type="evidence" value="ECO:0007669"/>
    <property type="project" value="UniProtKB-KW"/>
</dbReference>
<keyword evidence="14" id="KW-1185">Reference proteome</keyword>
<dbReference type="AlphaFoldDB" id="A0A1E3PH46"/>